<dbReference type="GO" id="GO:0032259">
    <property type="term" value="P:methylation"/>
    <property type="evidence" value="ECO:0007669"/>
    <property type="project" value="UniProtKB-KW"/>
</dbReference>
<protein>
    <recommendedName>
        <fullName evidence="7">Protein arginine methyltransferase NDUFAF7</fullName>
        <ecNumber evidence="7">2.1.1.320</ecNumber>
    </recommendedName>
</protein>
<accession>A0AAD6SC59</accession>
<proteinExistence type="inferred from homology"/>
<keyword evidence="9" id="KW-1185">Reference proteome</keyword>
<comment type="similarity">
    <text evidence="2 7">Belongs to the NDUFAF7 family.</text>
</comment>
<comment type="caution">
    <text evidence="8">The sequence shown here is derived from an EMBL/GenBank/DDBJ whole genome shotgun (WGS) entry which is preliminary data.</text>
</comment>
<comment type="subcellular location">
    <subcellularLocation>
        <location evidence="1 7">Mitochondrion</location>
    </subcellularLocation>
</comment>
<dbReference type="AlphaFoldDB" id="A0AAD6SC59"/>
<dbReference type="SUPFAM" id="SSF53335">
    <property type="entry name" value="S-adenosyl-L-methionine-dependent methyltransferases"/>
    <property type="match status" value="1"/>
</dbReference>
<evidence type="ECO:0000256" key="5">
    <source>
        <dbReference type="ARBA" id="ARBA00023128"/>
    </source>
</evidence>
<dbReference type="GO" id="GO:0005739">
    <property type="term" value="C:mitochondrion"/>
    <property type="evidence" value="ECO:0007669"/>
    <property type="project" value="UniProtKB-SubCell"/>
</dbReference>
<reference evidence="8" key="1">
    <citation type="submission" date="2023-03" db="EMBL/GenBank/DDBJ databases">
        <title>Massive genome expansion in bonnet fungi (Mycena s.s.) driven by repeated elements and novel gene families across ecological guilds.</title>
        <authorList>
            <consortium name="Lawrence Berkeley National Laboratory"/>
            <person name="Harder C.B."/>
            <person name="Miyauchi S."/>
            <person name="Viragh M."/>
            <person name="Kuo A."/>
            <person name="Thoen E."/>
            <person name="Andreopoulos B."/>
            <person name="Lu D."/>
            <person name="Skrede I."/>
            <person name="Drula E."/>
            <person name="Henrissat B."/>
            <person name="Morin E."/>
            <person name="Kohler A."/>
            <person name="Barry K."/>
            <person name="LaButti K."/>
            <person name="Morin E."/>
            <person name="Salamov A."/>
            <person name="Lipzen A."/>
            <person name="Mereny Z."/>
            <person name="Hegedus B."/>
            <person name="Baldrian P."/>
            <person name="Stursova M."/>
            <person name="Weitz H."/>
            <person name="Taylor A."/>
            <person name="Grigoriev I.V."/>
            <person name="Nagy L.G."/>
            <person name="Martin F."/>
            <person name="Kauserud H."/>
        </authorList>
    </citation>
    <scope>NUCLEOTIDE SEQUENCE</scope>
    <source>
        <strain evidence="8">CBHHK200</strain>
    </source>
</reference>
<keyword evidence="4 7" id="KW-0808">Transferase</keyword>
<organism evidence="8 9">
    <name type="scientific">Mycena alexandri</name>
    <dbReference type="NCBI Taxonomy" id="1745969"/>
    <lineage>
        <taxon>Eukaryota</taxon>
        <taxon>Fungi</taxon>
        <taxon>Dikarya</taxon>
        <taxon>Basidiomycota</taxon>
        <taxon>Agaricomycotina</taxon>
        <taxon>Agaricomycetes</taxon>
        <taxon>Agaricomycetidae</taxon>
        <taxon>Agaricales</taxon>
        <taxon>Marasmiineae</taxon>
        <taxon>Mycenaceae</taxon>
        <taxon>Mycena</taxon>
    </lineage>
</organism>
<evidence type="ECO:0000256" key="6">
    <source>
        <dbReference type="ARBA" id="ARBA00048612"/>
    </source>
</evidence>
<dbReference type="EC" id="2.1.1.320" evidence="7"/>
<keyword evidence="5 7" id="KW-0496">Mitochondrion</keyword>
<dbReference type="Proteomes" id="UP001218188">
    <property type="component" value="Unassembled WGS sequence"/>
</dbReference>
<dbReference type="InterPro" id="IPR029063">
    <property type="entry name" value="SAM-dependent_MTases_sf"/>
</dbReference>
<dbReference type="Gene3D" id="3.40.50.12710">
    <property type="match status" value="1"/>
</dbReference>
<evidence type="ECO:0000256" key="4">
    <source>
        <dbReference type="ARBA" id="ARBA00022679"/>
    </source>
</evidence>
<evidence type="ECO:0000313" key="9">
    <source>
        <dbReference type="Proteomes" id="UP001218188"/>
    </source>
</evidence>
<evidence type="ECO:0000256" key="2">
    <source>
        <dbReference type="ARBA" id="ARBA00005891"/>
    </source>
</evidence>
<comment type="function">
    <text evidence="7">Arginine methyltransferase involved in the assembly or stability of mitochondrial NADH:ubiquinone oxidoreductase complex (complex I).</text>
</comment>
<keyword evidence="3 7" id="KW-0489">Methyltransferase</keyword>
<dbReference type="PANTHER" id="PTHR12049">
    <property type="entry name" value="PROTEIN ARGININE METHYLTRANSFERASE NDUFAF7, MITOCHONDRIAL"/>
    <property type="match status" value="1"/>
</dbReference>
<name>A0AAD6SC59_9AGAR</name>
<comment type="catalytic activity">
    <reaction evidence="6 7">
        <text>L-arginyl-[protein] + 2 S-adenosyl-L-methionine = N(omega),N(omega)'-dimethyl-L-arginyl-[protein] + 2 S-adenosyl-L-homocysteine + 2 H(+)</text>
        <dbReference type="Rhea" id="RHEA:48108"/>
        <dbReference type="Rhea" id="RHEA-COMP:10532"/>
        <dbReference type="Rhea" id="RHEA-COMP:11992"/>
        <dbReference type="ChEBI" id="CHEBI:15378"/>
        <dbReference type="ChEBI" id="CHEBI:29965"/>
        <dbReference type="ChEBI" id="CHEBI:57856"/>
        <dbReference type="ChEBI" id="CHEBI:59789"/>
        <dbReference type="ChEBI" id="CHEBI:88221"/>
        <dbReference type="EC" id="2.1.1.320"/>
    </reaction>
</comment>
<dbReference type="EMBL" id="JARJCM010000164">
    <property type="protein sequence ID" value="KAJ7024795.1"/>
    <property type="molecule type" value="Genomic_DNA"/>
</dbReference>
<evidence type="ECO:0000313" key="8">
    <source>
        <dbReference type="EMBL" id="KAJ7024795.1"/>
    </source>
</evidence>
<dbReference type="GO" id="GO:0032981">
    <property type="term" value="P:mitochondrial respiratory chain complex I assembly"/>
    <property type="evidence" value="ECO:0007669"/>
    <property type="project" value="TreeGrafter"/>
</dbReference>
<sequence>MLRCCARRKILDWRASGTNLSRRLSSGVTPITPVEKIIIDGIKATGPISLATYMQLCLSHPTYGYYMNSKNPIFGPQGDFVTSPEISGVFGELLGVWLAAQWMSTSPRLPIRVVELGPGRGTLMADVLRVVAQFAGQQLKAVHLVETSATLRALQDTRLAPSAEKYGCTVEWHDSVEQIAKTEAEYTMVLAHEFFDALPVHSIQRTDQGWQEVLVALAESDPTPEPESKPHPRLRYILSPHPTAASTLLGLSSPRFRHTPVGGRVEVSPVGFKTMRKVGELLCPTPDIKTSHGCGLIVDYGGPRAFAESFRAFKNHAIADPFTTPGECDLTANVDFSYLREAVADLGLRTHGPLPQAAFLERMGLGVRVESLISRVFFSSASASASEGQGDRAAALRSAAQRLVDPAGMGSEYTVLGIGGEPAPEGVVWPFVEEDSQSAEDGETEEKAGGI</sequence>
<dbReference type="GO" id="GO:0035243">
    <property type="term" value="F:protein-arginine omega-N symmetric methyltransferase activity"/>
    <property type="evidence" value="ECO:0007669"/>
    <property type="project" value="UniProtKB-EC"/>
</dbReference>
<evidence type="ECO:0000256" key="3">
    <source>
        <dbReference type="ARBA" id="ARBA00022603"/>
    </source>
</evidence>
<gene>
    <name evidence="8" type="ORF">C8F04DRAFT_1130608</name>
</gene>
<evidence type="ECO:0000256" key="7">
    <source>
        <dbReference type="RuleBase" id="RU364114"/>
    </source>
</evidence>
<evidence type="ECO:0000256" key="1">
    <source>
        <dbReference type="ARBA" id="ARBA00004173"/>
    </source>
</evidence>
<dbReference type="InterPro" id="IPR003788">
    <property type="entry name" value="NDUFAF7"/>
</dbReference>
<dbReference type="InterPro" id="IPR038375">
    <property type="entry name" value="NDUFAF7_sf"/>
</dbReference>
<dbReference type="Pfam" id="PF02636">
    <property type="entry name" value="Methyltransf_28"/>
    <property type="match status" value="1"/>
</dbReference>
<dbReference type="PANTHER" id="PTHR12049:SF7">
    <property type="entry name" value="PROTEIN ARGININE METHYLTRANSFERASE NDUFAF7, MITOCHONDRIAL"/>
    <property type="match status" value="1"/>
</dbReference>